<dbReference type="Gene3D" id="3.10.105.10">
    <property type="entry name" value="Dipeptide-binding Protein, Domain 3"/>
    <property type="match status" value="1"/>
</dbReference>
<keyword evidence="3" id="KW-0813">Transport</keyword>
<dbReference type="InterPro" id="IPR000914">
    <property type="entry name" value="SBP_5_dom"/>
</dbReference>
<dbReference type="InterPro" id="IPR023765">
    <property type="entry name" value="SBP_5_CS"/>
</dbReference>
<evidence type="ECO:0000256" key="2">
    <source>
        <dbReference type="ARBA" id="ARBA00005695"/>
    </source>
</evidence>
<evidence type="ECO:0000256" key="1">
    <source>
        <dbReference type="ARBA" id="ARBA00004193"/>
    </source>
</evidence>
<dbReference type="PROSITE" id="PS51257">
    <property type="entry name" value="PROKAR_LIPOPROTEIN"/>
    <property type="match status" value="1"/>
</dbReference>
<organism evidence="8 9">
    <name type="scientific">Lachnoclostridium phytofermentans (strain ATCC 700394 / DSM 18823 / ISDg)</name>
    <name type="common">Clostridium phytofermentans</name>
    <dbReference type="NCBI Taxonomy" id="357809"/>
    <lineage>
        <taxon>Bacteria</taxon>
        <taxon>Bacillati</taxon>
        <taxon>Bacillota</taxon>
        <taxon>Clostridia</taxon>
        <taxon>Lachnospirales</taxon>
        <taxon>Lachnospiraceae</taxon>
    </lineage>
</organism>
<feature type="signal peptide" evidence="6">
    <location>
        <begin position="1"/>
        <end position="32"/>
    </location>
</feature>
<dbReference type="PANTHER" id="PTHR30290">
    <property type="entry name" value="PERIPLASMIC BINDING COMPONENT OF ABC TRANSPORTER"/>
    <property type="match status" value="1"/>
</dbReference>
<dbReference type="GO" id="GO:0015833">
    <property type="term" value="P:peptide transport"/>
    <property type="evidence" value="ECO:0007669"/>
    <property type="project" value="TreeGrafter"/>
</dbReference>
<dbReference type="GO" id="GO:0005886">
    <property type="term" value="C:plasma membrane"/>
    <property type="evidence" value="ECO:0007669"/>
    <property type="project" value="UniProtKB-SubCell"/>
</dbReference>
<dbReference type="CDD" id="cd00995">
    <property type="entry name" value="PBP2_NikA_DppA_OppA_like"/>
    <property type="match status" value="1"/>
</dbReference>
<evidence type="ECO:0000256" key="4">
    <source>
        <dbReference type="ARBA" id="ARBA00022729"/>
    </source>
</evidence>
<dbReference type="SUPFAM" id="SSF53850">
    <property type="entry name" value="Periplasmic binding protein-like II"/>
    <property type="match status" value="1"/>
</dbReference>
<dbReference type="STRING" id="357809.Cphy_0812"/>
<dbReference type="GO" id="GO:1904680">
    <property type="term" value="F:peptide transmembrane transporter activity"/>
    <property type="evidence" value="ECO:0007669"/>
    <property type="project" value="TreeGrafter"/>
</dbReference>
<evidence type="ECO:0000259" key="7">
    <source>
        <dbReference type="Pfam" id="PF00496"/>
    </source>
</evidence>
<keyword evidence="9" id="KW-1185">Reference proteome</keyword>
<dbReference type="eggNOG" id="COG0747">
    <property type="taxonomic scope" value="Bacteria"/>
</dbReference>
<reference evidence="9" key="1">
    <citation type="submission" date="2007-11" db="EMBL/GenBank/DDBJ databases">
        <title>Complete genome sequence of Clostridium phytofermentans ISDg.</title>
        <authorList>
            <person name="Leschine S.B."/>
            <person name="Warnick T.A."/>
            <person name="Blanchard J.L."/>
            <person name="Schnell D.J."/>
            <person name="Petit E.L."/>
            <person name="LaTouf W.G."/>
            <person name="Copeland A."/>
            <person name="Lucas S."/>
            <person name="Lapidus A."/>
            <person name="Barry K."/>
            <person name="Glavina del Rio T."/>
            <person name="Dalin E."/>
            <person name="Tice H."/>
            <person name="Pitluck S."/>
            <person name="Kiss H."/>
            <person name="Brettin T."/>
            <person name="Bruce D."/>
            <person name="Detter J.C."/>
            <person name="Han C."/>
            <person name="Kuske C."/>
            <person name="Schmutz J."/>
            <person name="Larimer F."/>
            <person name="Land M."/>
            <person name="Hauser L."/>
            <person name="Kyrpides N."/>
            <person name="Kim E.A."/>
            <person name="Richardson P."/>
        </authorList>
    </citation>
    <scope>NUCLEOTIDE SEQUENCE [LARGE SCALE GENOMIC DNA]</scope>
    <source>
        <strain evidence="9">ATCC 700394 / DSM 18823 / ISDg</strain>
    </source>
</reference>
<feature type="domain" description="Solute-binding protein family 5" evidence="7">
    <location>
        <begin position="315"/>
        <end position="693"/>
    </location>
</feature>
<dbReference type="PANTHER" id="PTHR30290:SF9">
    <property type="entry name" value="OLIGOPEPTIDE-BINDING PROTEIN APPA"/>
    <property type="match status" value="1"/>
</dbReference>
<dbReference type="OrthoDB" id="9772924at2"/>
<dbReference type="HOGENOM" id="CLU_343137_0_0_9"/>
<dbReference type="PROSITE" id="PS01040">
    <property type="entry name" value="SBP_BACTERIAL_5"/>
    <property type="match status" value="1"/>
</dbReference>
<dbReference type="EMBL" id="CP000885">
    <property type="protein sequence ID" value="ABX41199.1"/>
    <property type="molecule type" value="Genomic_DNA"/>
</dbReference>
<protein>
    <submittedName>
        <fullName evidence="8">Extracellular solute-binding protein family 5</fullName>
    </submittedName>
</protein>
<comment type="subcellular location">
    <subcellularLocation>
        <location evidence="1">Cell membrane</location>
        <topology evidence="1">Lipid-anchor</topology>
    </subcellularLocation>
</comment>
<evidence type="ECO:0000313" key="9">
    <source>
        <dbReference type="Proteomes" id="UP000000370"/>
    </source>
</evidence>
<feature type="compositionally biased region" description="Low complexity" evidence="5">
    <location>
        <begin position="38"/>
        <end position="57"/>
    </location>
</feature>
<evidence type="ECO:0000256" key="6">
    <source>
        <dbReference type="SAM" id="SignalP"/>
    </source>
</evidence>
<feature type="region of interest" description="Disordered" evidence="5">
    <location>
        <begin position="38"/>
        <end position="60"/>
    </location>
</feature>
<dbReference type="Pfam" id="PF00496">
    <property type="entry name" value="SBP_bac_5"/>
    <property type="match status" value="2"/>
</dbReference>
<feature type="domain" description="Solute-binding protein family 5" evidence="7">
    <location>
        <begin position="126"/>
        <end position="200"/>
    </location>
</feature>
<comment type="similarity">
    <text evidence="2">Belongs to the bacterial solute-binding protein 5 family.</text>
</comment>
<name>A9KKM8_LACP7</name>
<dbReference type="AlphaFoldDB" id="A9KKM8"/>
<accession>A9KKM8</accession>
<dbReference type="InterPro" id="IPR039424">
    <property type="entry name" value="SBP_5"/>
</dbReference>
<evidence type="ECO:0000256" key="5">
    <source>
        <dbReference type="SAM" id="MobiDB-lite"/>
    </source>
</evidence>
<dbReference type="Proteomes" id="UP000000370">
    <property type="component" value="Chromosome"/>
</dbReference>
<proteinExistence type="inferred from homology"/>
<evidence type="ECO:0000313" key="8">
    <source>
        <dbReference type="EMBL" id="ABX41199.1"/>
    </source>
</evidence>
<dbReference type="Gene3D" id="3.40.190.10">
    <property type="entry name" value="Periplasmic binding protein-like II"/>
    <property type="match status" value="2"/>
</dbReference>
<keyword evidence="4 6" id="KW-0732">Signal</keyword>
<gene>
    <name evidence="8" type="ordered locus">Cphy_0812</name>
</gene>
<dbReference type="KEGG" id="cpy:Cphy_0812"/>
<sequence precursor="true">MTRKKERETMRKNKFKKALSVFLVLSMCVALAACGKKNSGNQSGENPSEGNNSGNSSDKPLVVGSLQFSEKFSPFFATTGYDREIADLTQVQMLTTDRTGGLILNSIEGETVPYNGTDYLYTGISDIAVSRDEAADTTTYNIKIRDDIKFSDGKVMDADDIIFSYYVLSDTSYDGSSTLYSTPIVGMLNYRKNNSNAESTVVTEDEIAKELASLSDASKEAINKEIIAPTLTSELDWVKGLYGKDSYKEYTEKYPVTKDLFAHFYSVDENYDASKVEDEAKVLEEITAAYGANYQALGEAYAGDETYFADQVKEVVSNVLLEEKLSKGGDEVPNIAGIKKISQTEVEVTTNGFDASAIYNICGITISPMHYYGDEAQYDYDNNNFGFTRGDLSIVKAKTTKPLGAGPYKFVKYENKVVYLEANEFYYKGEPKTKYLQYKETTEADKISGVGTGTIDIADPSGSVSAFDEIANYNSNKELSGDKIITSTVDNLGYGYIGFNADAIKVGNDPASEESKNLRKAIATILAVYRDVAIDSYYGEVASVINYPISNTSWAAPQKSDEDYKVAYSQGVDGNDIYTADMTADQKYEAATKAAIEFFKAAGYTFDDATGKFTKAPEGAKLEYEILIGGDGKGDHPSFAILAKAKETLATIGITLTINDPSDSNVMWDKIEAGTQEMFVAAWSATIDPDMYQTKYSTNIVGKGGSDSNHYHIADPQLDQLIMDARKSADQAYRKATYKTCLDIMLDWGVEVPVYQRQNCIIFAKDRVNTDTVTPDITTFWKWTNDIEKIEMK</sequence>
<evidence type="ECO:0000256" key="3">
    <source>
        <dbReference type="ARBA" id="ARBA00022448"/>
    </source>
</evidence>
<feature type="chain" id="PRO_5002740179" evidence="6">
    <location>
        <begin position="33"/>
        <end position="793"/>
    </location>
</feature>